<dbReference type="InterPro" id="IPR017452">
    <property type="entry name" value="GPCR_Rhodpsn_7TM"/>
</dbReference>
<feature type="transmembrane region" description="Helical" evidence="5">
    <location>
        <begin position="130"/>
        <end position="151"/>
    </location>
</feature>
<name>A0AAF3F2A8_9BILA</name>
<comment type="subcellular location">
    <subcellularLocation>
        <location evidence="1">Membrane</location>
        <topology evidence="1">Multi-pass membrane protein</topology>
    </subcellularLocation>
</comment>
<dbReference type="GO" id="GO:0016020">
    <property type="term" value="C:membrane"/>
    <property type="evidence" value="ECO:0007669"/>
    <property type="project" value="UniProtKB-SubCell"/>
</dbReference>
<feature type="transmembrane region" description="Helical" evidence="5">
    <location>
        <begin position="229"/>
        <end position="252"/>
    </location>
</feature>
<dbReference type="SUPFAM" id="SSF81321">
    <property type="entry name" value="Family A G protein-coupled receptor-like"/>
    <property type="match status" value="1"/>
</dbReference>
<dbReference type="InterPro" id="IPR019408">
    <property type="entry name" value="7TM_GPCR_serpentine_rcpt_Srab"/>
</dbReference>
<evidence type="ECO:0000256" key="1">
    <source>
        <dbReference type="ARBA" id="ARBA00004141"/>
    </source>
</evidence>
<dbReference type="AlphaFoldDB" id="A0AAF3F2A8"/>
<dbReference type="Pfam" id="PF10292">
    <property type="entry name" value="7TM_GPCR_Srab"/>
    <property type="match status" value="1"/>
</dbReference>
<keyword evidence="7" id="KW-1185">Reference proteome</keyword>
<accession>A0AAF3F2A8</accession>
<feature type="transmembrane region" description="Helical" evidence="5">
    <location>
        <begin position="272"/>
        <end position="291"/>
    </location>
</feature>
<dbReference type="Gene3D" id="1.20.1070.10">
    <property type="entry name" value="Rhodopsin 7-helix transmembrane proteins"/>
    <property type="match status" value="1"/>
</dbReference>
<keyword evidence="4 5" id="KW-0472">Membrane</keyword>
<evidence type="ECO:0000256" key="4">
    <source>
        <dbReference type="ARBA" id="ARBA00023136"/>
    </source>
</evidence>
<feature type="transmembrane region" description="Helical" evidence="5">
    <location>
        <begin position="48"/>
        <end position="73"/>
    </location>
</feature>
<reference evidence="8" key="1">
    <citation type="submission" date="2024-02" db="UniProtKB">
        <authorList>
            <consortium name="WormBaseParasite"/>
        </authorList>
    </citation>
    <scope>IDENTIFICATION</scope>
</reference>
<feature type="domain" description="G-protein coupled receptors family 1 profile" evidence="6">
    <location>
        <begin position="28"/>
        <end position="239"/>
    </location>
</feature>
<feature type="transmembrane region" description="Helical" evidence="5">
    <location>
        <begin position="12"/>
        <end position="36"/>
    </location>
</feature>
<dbReference type="CDD" id="cd00637">
    <property type="entry name" value="7tm_classA_rhodopsin-like"/>
    <property type="match status" value="1"/>
</dbReference>
<dbReference type="PROSITE" id="PS50262">
    <property type="entry name" value="G_PROTEIN_RECEP_F1_2"/>
    <property type="match status" value="1"/>
</dbReference>
<protein>
    <submittedName>
        <fullName evidence="8">G-protein coupled receptors family 1 profile domain-containing protein</fullName>
    </submittedName>
</protein>
<evidence type="ECO:0000259" key="6">
    <source>
        <dbReference type="PROSITE" id="PS50262"/>
    </source>
</evidence>
<dbReference type="Proteomes" id="UP000887575">
    <property type="component" value="Unassembled WGS sequence"/>
</dbReference>
<feature type="transmembrane region" description="Helical" evidence="5">
    <location>
        <begin position="171"/>
        <end position="195"/>
    </location>
</feature>
<proteinExistence type="predicted"/>
<sequence length="349" mass="39906">MPLSDGVSTTSIIFYNIELFVLLVANFSCVLFLIVLTKAKCFHINLRILLANFAFTFLLIVITRYLIVIPLWVAFVFDLDIADKNYCRFAKSLHAIAVYVTGLGLAVLVIERTLATILVRVYETVKSRAVAVVLVLFQWSFGTIFILANQIEPKEQQYKRLACRVEYTSPRAHFVSLITIIVMDAVAMTVFLLLLRINRKHYQMRNQQPKHPKLSERYQTAENVRSTRLLFPLVLVYLIVSLLSGGILLFGILSVDKFSRDLLAFQLKYGPLFQSFNLIIATYAAVFPYLAMQGHQSFFNAFKEIVFGKRDTPRNPRELVPLSLDGQQLVPPSNQETEIHFANLKAMWK</sequence>
<evidence type="ECO:0000313" key="7">
    <source>
        <dbReference type="Proteomes" id="UP000887575"/>
    </source>
</evidence>
<evidence type="ECO:0000256" key="3">
    <source>
        <dbReference type="ARBA" id="ARBA00022989"/>
    </source>
</evidence>
<evidence type="ECO:0000256" key="2">
    <source>
        <dbReference type="ARBA" id="ARBA00022692"/>
    </source>
</evidence>
<keyword evidence="3 5" id="KW-1133">Transmembrane helix</keyword>
<feature type="transmembrane region" description="Helical" evidence="5">
    <location>
        <begin position="93"/>
        <end position="110"/>
    </location>
</feature>
<evidence type="ECO:0000256" key="5">
    <source>
        <dbReference type="SAM" id="Phobius"/>
    </source>
</evidence>
<organism evidence="7 8">
    <name type="scientific">Mesorhabditis belari</name>
    <dbReference type="NCBI Taxonomy" id="2138241"/>
    <lineage>
        <taxon>Eukaryota</taxon>
        <taxon>Metazoa</taxon>
        <taxon>Ecdysozoa</taxon>
        <taxon>Nematoda</taxon>
        <taxon>Chromadorea</taxon>
        <taxon>Rhabditida</taxon>
        <taxon>Rhabditina</taxon>
        <taxon>Rhabditomorpha</taxon>
        <taxon>Rhabditoidea</taxon>
        <taxon>Rhabditidae</taxon>
        <taxon>Mesorhabditinae</taxon>
        <taxon>Mesorhabditis</taxon>
    </lineage>
</organism>
<evidence type="ECO:0000313" key="8">
    <source>
        <dbReference type="WBParaSite" id="MBELARI_LOCUS19963"/>
    </source>
</evidence>
<dbReference type="WBParaSite" id="MBELARI_LOCUS19963">
    <property type="protein sequence ID" value="MBELARI_LOCUS19963"/>
    <property type="gene ID" value="MBELARI_LOCUS19963"/>
</dbReference>
<dbReference type="InterPro" id="IPR052860">
    <property type="entry name" value="NRL-GPCR1"/>
</dbReference>
<keyword evidence="2 5" id="KW-0812">Transmembrane</keyword>
<dbReference type="PANTHER" id="PTHR47521">
    <property type="entry name" value="SERPENTINE RECEPTOR, CLASS E (EPSILON)-RELATED"/>
    <property type="match status" value="1"/>
</dbReference>
<dbReference type="PANTHER" id="PTHR47521:SF8">
    <property type="entry name" value="G-PROTEIN COUPLED RECEPTOR F27E5.5-RELATED"/>
    <property type="match status" value="1"/>
</dbReference>